<dbReference type="Proteomes" id="UP001168821">
    <property type="component" value="Unassembled WGS sequence"/>
</dbReference>
<reference evidence="2" key="1">
    <citation type="journal article" date="2023" name="G3 (Bethesda)">
        <title>Whole genome assemblies of Zophobas morio and Tenebrio molitor.</title>
        <authorList>
            <person name="Kaur S."/>
            <person name="Stinson S.A."/>
            <person name="diCenzo G.C."/>
        </authorList>
    </citation>
    <scope>NUCLEOTIDE SEQUENCE</scope>
    <source>
        <strain evidence="2">QUZm001</strain>
    </source>
</reference>
<dbReference type="AlphaFoldDB" id="A0AA38I3P4"/>
<evidence type="ECO:0000313" key="2">
    <source>
        <dbReference type="EMBL" id="KAJ3647157.1"/>
    </source>
</evidence>
<name>A0AA38I3P4_9CUCU</name>
<organism evidence="2 3">
    <name type="scientific">Zophobas morio</name>
    <dbReference type="NCBI Taxonomy" id="2755281"/>
    <lineage>
        <taxon>Eukaryota</taxon>
        <taxon>Metazoa</taxon>
        <taxon>Ecdysozoa</taxon>
        <taxon>Arthropoda</taxon>
        <taxon>Hexapoda</taxon>
        <taxon>Insecta</taxon>
        <taxon>Pterygota</taxon>
        <taxon>Neoptera</taxon>
        <taxon>Endopterygota</taxon>
        <taxon>Coleoptera</taxon>
        <taxon>Polyphaga</taxon>
        <taxon>Cucujiformia</taxon>
        <taxon>Tenebrionidae</taxon>
        <taxon>Zophobas</taxon>
    </lineage>
</organism>
<feature type="region of interest" description="Disordered" evidence="1">
    <location>
        <begin position="1"/>
        <end position="32"/>
    </location>
</feature>
<evidence type="ECO:0000256" key="1">
    <source>
        <dbReference type="SAM" id="MobiDB-lite"/>
    </source>
</evidence>
<keyword evidence="3" id="KW-1185">Reference proteome</keyword>
<sequence length="122" mass="14901">MREMGKSVKEELSVRDKGIDKQERRSRISESRYNPEYRKIVKDEVPKYTHTESIKEKRMMARFRRGNEEKENNFWMDETDRRCSICWREGERIEHMLEGCKGLKESEQSREKVLNEDRRVLD</sequence>
<proteinExistence type="predicted"/>
<evidence type="ECO:0000313" key="3">
    <source>
        <dbReference type="Proteomes" id="UP001168821"/>
    </source>
</evidence>
<dbReference type="EMBL" id="JALNTZ010000007">
    <property type="protein sequence ID" value="KAJ3647157.1"/>
    <property type="molecule type" value="Genomic_DNA"/>
</dbReference>
<gene>
    <name evidence="2" type="ORF">Zmor_024691</name>
</gene>
<accession>A0AA38I3P4</accession>
<protein>
    <submittedName>
        <fullName evidence="2">Uncharacterized protein</fullName>
    </submittedName>
</protein>
<comment type="caution">
    <text evidence="2">The sequence shown here is derived from an EMBL/GenBank/DDBJ whole genome shotgun (WGS) entry which is preliminary data.</text>
</comment>